<evidence type="ECO:0000259" key="1">
    <source>
        <dbReference type="Pfam" id="PF17667"/>
    </source>
</evidence>
<evidence type="ECO:0000313" key="3">
    <source>
        <dbReference type="Proteomes" id="UP000683417"/>
    </source>
</evidence>
<gene>
    <name evidence="2" type="ORF">BGTH12_LOCUS1550</name>
</gene>
<dbReference type="AlphaFoldDB" id="A0A9W4D1G6"/>
<proteinExistence type="predicted"/>
<evidence type="ECO:0000313" key="2">
    <source>
        <dbReference type="EMBL" id="CAD6500192.1"/>
    </source>
</evidence>
<dbReference type="PANTHER" id="PTHR38248">
    <property type="entry name" value="FUNK1 6"/>
    <property type="match status" value="1"/>
</dbReference>
<dbReference type="Proteomes" id="UP000683417">
    <property type="component" value="Unassembled WGS sequence"/>
</dbReference>
<organism evidence="2 3">
    <name type="scientific">Blumeria graminis f. sp. triticale</name>
    <dbReference type="NCBI Taxonomy" id="1689686"/>
    <lineage>
        <taxon>Eukaryota</taxon>
        <taxon>Fungi</taxon>
        <taxon>Dikarya</taxon>
        <taxon>Ascomycota</taxon>
        <taxon>Pezizomycotina</taxon>
        <taxon>Leotiomycetes</taxon>
        <taxon>Erysiphales</taxon>
        <taxon>Erysiphaceae</taxon>
        <taxon>Blumeria</taxon>
    </lineage>
</organism>
<comment type="caution">
    <text evidence="2">The sequence shown here is derived from an EMBL/GenBank/DDBJ whole genome shotgun (WGS) entry which is preliminary data.</text>
</comment>
<name>A0A9W4D1G6_BLUGR</name>
<dbReference type="Pfam" id="PF17667">
    <property type="entry name" value="Pkinase_fungal"/>
    <property type="match status" value="1"/>
</dbReference>
<reference evidence="2" key="1">
    <citation type="submission" date="2020-10" db="EMBL/GenBank/DDBJ databases">
        <authorList>
            <person name="Muller C M."/>
        </authorList>
    </citation>
    <scope>NUCLEOTIDE SEQUENCE</scope>
    <source>
        <strain evidence="2">THUN-12</strain>
    </source>
</reference>
<feature type="domain" description="Fungal-type protein kinase" evidence="1">
    <location>
        <begin position="62"/>
        <end position="415"/>
    </location>
</feature>
<dbReference type="InterPro" id="IPR040976">
    <property type="entry name" value="Pkinase_fungal"/>
</dbReference>
<dbReference type="PANTHER" id="PTHR38248:SF2">
    <property type="entry name" value="FUNK1 11"/>
    <property type="match status" value="1"/>
</dbReference>
<accession>A0A9W4D1G6</accession>
<sequence length="528" mass="61517">MWSDQTMRIWESYRNYKNDIDPGNFRFDLAEQGLSESPSLPSEHFPTLVRKETDLPLRGQICLSTTVGTRKVRFIQLATYVWQIFYTQPLRRFVHGFCLFDKEIEFWMIDRTGAYSSGYISIENDEQALVRAITSYLLMSDKELGLDTTIRQVDGRSMIKIVNDESGETKEIEIDPEPLIKSRRLISRGTTCYRSIDDKSLVKYSWHKLFGESEANLLKEALSLKGVVNLVASDIIHSYADHWENLKALGPKRWHLKPKKQLLNDSDSSDEFHDTEENNEYVLRRFVLSPYGRPLESCTSVLQFLIVLRDAILGHQNLFIEKKIIHNDISDTNIIIVTPTEDDRSRGMLIDLDHSLALYDSMLSYMIHHPVGTIKFMAIRPLGVIRRPRSRWEEPFERSFHHDLESFFYVFLTGCVEYGRDPGLPRHNLDSWCTNKIEEIIENKYNDVYKNFKDFINIKFSSSFVDTIELAMELRRQLSNGYRTTQEYVDNSDFIYNEMIQAFNKTIGQIEAGKIPNRTWTNETTVGA</sequence>
<protein>
    <submittedName>
        <fullName evidence="2">BgTH12-04295</fullName>
    </submittedName>
</protein>
<dbReference type="EMBL" id="CAJHIT010000002">
    <property type="protein sequence ID" value="CAD6500192.1"/>
    <property type="molecule type" value="Genomic_DNA"/>
</dbReference>